<feature type="signal peptide" evidence="2">
    <location>
        <begin position="1"/>
        <end position="23"/>
    </location>
</feature>
<dbReference type="GO" id="GO:0005788">
    <property type="term" value="C:endoplasmic reticulum lumen"/>
    <property type="evidence" value="ECO:0007669"/>
    <property type="project" value="TreeGrafter"/>
</dbReference>
<dbReference type="EMBL" id="CU928173">
    <property type="protein sequence ID" value="CAR25688.1"/>
    <property type="molecule type" value="Genomic_DNA"/>
</dbReference>
<reference evidence="4 5" key="1">
    <citation type="journal article" date="2009" name="Genome Res.">
        <title>Comparative genomics of protoploid Saccharomycetaceae.</title>
        <authorList>
            <consortium name="The Genolevures Consortium"/>
            <person name="Souciet J.-L."/>
            <person name="Dujon B."/>
            <person name="Gaillardin C."/>
            <person name="Johnston M."/>
            <person name="Baret P.V."/>
            <person name="Cliften P."/>
            <person name="Sherman D.J."/>
            <person name="Weissenbach J."/>
            <person name="Westhof E."/>
            <person name="Wincker P."/>
            <person name="Jubin C."/>
            <person name="Poulain J."/>
            <person name="Barbe V."/>
            <person name="Segurens B."/>
            <person name="Artiguenave F."/>
            <person name="Anthouard V."/>
            <person name="Vacherie B."/>
            <person name="Val M.-E."/>
            <person name="Fulton R.S."/>
            <person name="Minx P."/>
            <person name="Wilson R."/>
            <person name="Durrens P."/>
            <person name="Jean G."/>
            <person name="Marck C."/>
            <person name="Martin T."/>
            <person name="Nikolski M."/>
            <person name="Rolland T."/>
            <person name="Seret M.-L."/>
            <person name="Casaregola S."/>
            <person name="Despons L."/>
            <person name="Fairhead C."/>
            <person name="Fischer G."/>
            <person name="Lafontaine I."/>
            <person name="Leh V."/>
            <person name="Lemaire M."/>
            <person name="de Montigny J."/>
            <person name="Neuveglise C."/>
            <person name="Thierry A."/>
            <person name="Blanc-Lenfle I."/>
            <person name="Bleykasten C."/>
            <person name="Diffels J."/>
            <person name="Fritsch E."/>
            <person name="Frangeul L."/>
            <person name="Goeffon A."/>
            <person name="Jauniaux N."/>
            <person name="Kachouri-Lafond R."/>
            <person name="Payen C."/>
            <person name="Potier S."/>
            <person name="Pribylova L."/>
            <person name="Ozanne C."/>
            <person name="Richard G.-F."/>
            <person name="Sacerdot C."/>
            <person name="Straub M.-L."/>
            <person name="Talla E."/>
        </authorList>
    </citation>
    <scope>NUCLEOTIDE SEQUENCE [LARGE SCALE GENOMIC DNA]</scope>
    <source>
        <strain evidence="4 5">ATCC 2623 / CBS 732 / BCRC 21506 / NBRC 1130 / NCYC 568 / NRRL Y-229</strain>
    </source>
</reference>
<dbReference type="PRINTS" id="PR00421">
    <property type="entry name" value="THIOREDOXIN"/>
</dbReference>
<keyword evidence="5" id="KW-1185">Reference proteome</keyword>
<dbReference type="GO" id="GO:0015035">
    <property type="term" value="F:protein-disulfide reductase activity"/>
    <property type="evidence" value="ECO:0007669"/>
    <property type="project" value="TreeGrafter"/>
</dbReference>
<dbReference type="Pfam" id="PF00085">
    <property type="entry name" value="Thioredoxin"/>
    <property type="match status" value="1"/>
</dbReference>
<proteinExistence type="predicted"/>
<evidence type="ECO:0000313" key="4">
    <source>
        <dbReference type="EMBL" id="CAR25688.1"/>
    </source>
</evidence>
<sequence length="311" mass="35800">MIKMWVFKVLIFFMIQCSNLVWAQNFYDEDPHLIELTPKNFDKVIHRTNYTSVVEFYAPWCGYCKQLKPVMKKVAKKLDGIVQVASVNCDLPKNKQLCAEHRIQGFPTLMVFRPPKIDMSKPHSQRVELRNHAGEVYKGERKMAPIIDFAVSRMKNYVKRLLNVNKLEEIFKKSTRPSMVLFSKKDKLSPVYKSIALDWLGVFNCFIIPNGKLDSLSSDDNLAKSYPNIYGFLQSIAHDQKNSEKSLLVVFDPHNDQYHVFQGDSLVKPQVSKFLTGSIGRNPQEGPGSKRQQFVDAVKSGKNKRVNHDEL</sequence>
<feature type="chain" id="PRO_5002950457" evidence="2">
    <location>
        <begin position="24"/>
        <end position="311"/>
    </location>
</feature>
<feature type="domain" description="Thioredoxin" evidence="3">
    <location>
        <begin position="15"/>
        <end position="152"/>
    </location>
</feature>
<protein>
    <submittedName>
        <fullName evidence="4">ZYRO0A05786p</fullName>
    </submittedName>
</protein>
<dbReference type="InParanoid" id="C5DPS7"/>
<dbReference type="KEGG" id="zro:ZYRO0A05786g"/>
<dbReference type="PROSITE" id="PS51352">
    <property type="entry name" value="THIOREDOXIN_2"/>
    <property type="match status" value="1"/>
</dbReference>
<dbReference type="GO" id="GO:0034976">
    <property type="term" value="P:response to endoplasmic reticulum stress"/>
    <property type="evidence" value="ECO:0007669"/>
    <property type="project" value="TreeGrafter"/>
</dbReference>
<dbReference type="SUPFAM" id="SSF52833">
    <property type="entry name" value="Thioredoxin-like"/>
    <property type="match status" value="1"/>
</dbReference>
<gene>
    <name evidence="4" type="ordered locus">ZYRO0A05786g</name>
</gene>
<evidence type="ECO:0000259" key="3">
    <source>
        <dbReference type="PROSITE" id="PS51352"/>
    </source>
</evidence>
<dbReference type="PANTHER" id="PTHR45815:SF3">
    <property type="entry name" value="PROTEIN DISULFIDE-ISOMERASE A6"/>
    <property type="match status" value="1"/>
</dbReference>
<feature type="region of interest" description="Disordered" evidence="1">
    <location>
        <begin position="277"/>
        <end position="311"/>
    </location>
</feature>
<dbReference type="InterPro" id="IPR017937">
    <property type="entry name" value="Thioredoxin_CS"/>
</dbReference>
<dbReference type="FunCoup" id="C5DPS7">
    <property type="interactions" value="243"/>
</dbReference>
<name>C5DPS7_ZYGRC</name>
<evidence type="ECO:0000313" key="5">
    <source>
        <dbReference type="Proteomes" id="UP000008536"/>
    </source>
</evidence>
<dbReference type="InterPro" id="IPR013766">
    <property type="entry name" value="Thioredoxin_domain"/>
</dbReference>
<accession>C5DPS7</accession>
<dbReference type="PANTHER" id="PTHR45815">
    <property type="entry name" value="PROTEIN DISULFIDE-ISOMERASE A6"/>
    <property type="match status" value="1"/>
</dbReference>
<dbReference type="HOGENOM" id="CLU_059951_0_0_1"/>
<dbReference type="PROSITE" id="PS00194">
    <property type="entry name" value="THIOREDOXIN_1"/>
    <property type="match status" value="1"/>
</dbReference>
<dbReference type="CDD" id="cd03002">
    <property type="entry name" value="PDI_a_MPD1_like"/>
    <property type="match status" value="1"/>
</dbReference>
<dbReference type="Gene3D" id="3.40.30.10">
    <property type="entry name" value="Glutaredoxin"/>
    <property type="match status" value="2"/>
</dbReference>
<dbReference type="AlphaFoldDB" id="C5DPS7"/>
<evidence type="ECO:0000256" key="1">
    <source>
        <dbReference type="SAM" id="MobiDB-lite"/>
    </source>
</evidence>
<dbReference type="Proteomes" id="UP000008536">
    <property type="component" value="Chromosome A"/>
</dbReference>
<evidence type="ECO:0000256" key="2">
    <source>
        <dbReference type="SAM" id="SignalP"/>
    </source>
</evidence>
<keyword evidence="2" id="KW-0732">Signal</keyword>
<dbReference type="InterPro" id="IPR036249">
    <property type="entry name" value="Thioredoxin-like_sf"/>
</dbReference>
<dbReference type="STRING" id="559307.C5DPS7"/>
<organism evidence="4 5">
    <name type="scientific">Zygosaccharomyces rouxii (strain ATCC 2623 / CBS 732 / NBRC 1130 / NCYC 568 / NRRL Y-229)</name>
    <dbReference type="NCBI Taxonomy" id="559307"/>
    <lineage>
        <taxon>Eukaryota</taxon>
        <taxon>Fungi</taxon>
        <taxon>Dikarya</taxon>
        <taxon>Ascomycota</taxon>
        <taxon>Saccharomycotina</taxon>
        <taxon>Saccharomycetes</taxon>
        <taxon>Saccharomycetales</taxon>
        <taxon>Saccharomycetaceae</taxon>
        <taxon>Zygosaccharomyces</taxon>
    </lineage>
</organism>